<evidence type="ECO:0000256" key="3">
    <source>
        <dbReference type="SAM" id="SignalP"/>
    </source>
</evidence>
<feature type="chain" id="PRO_5035448060" evidence="3">
    <location>
        <begin position="26"/>
        <end position="235"/>
    </location>
</feature>
<protein>
    <submittedName>
        <fullName evidence="4">Hypp5999 protein</fullName>
    </submittedName>
</protein>
<dbReference type="Proteomes" id="UP000838412">
    <property type="component" value="Chromosome 11"/>
</dbReference>
<evidence type="ECO:0000313" key="5">
    <source>
        <dbReference type="Proteomes" id="UP000838412"/>
    </source>
</evidence>
<evidence type="ECO:0000256" key="2">
    <source>
        <dbReference type="SAM" id="Phobius"/>
    </source>
</evidence>
<accession>A0A8J9VHE6</accession>
<evidence type="ECO:0000313" key="4">
    <source>
        <dbReference type="EMBL" id="CAH1240377.1"/>
    </source>
</evidence>
<evidence type="ECO:0000256" key="1">
    <source>
        <dbReference type="SAM" id="MobiDB-lite"/>
    </source>
</evidence>
<dbReference type="AlphaFoldDB" id="A0A8J9VHE6"/>
<feature type="transmembrane region" description="Helical" evidence="2">
    <location>
        <begin position="131"/>
        <end position="158"/>
    </location>
</feature>
<feature type="compositionally biased region" description="Basic and acidic residues" evidence="1">
    <location>
        <begin position="75"/>
        <end position="85"/>
    </location>
</feature>
<keyword evidence="3" id="KW-0732">Signal</keyword>
<feature type="region of interest" description="Disordered" evidence="1">
    <location>
        <begin position="74"/>
        <end position="98"/>
    </location>
</feature>
<keyword evidence="2" id="KW-0812">Transmembrane</keyword>
<keyword evidence="2" id="KW-0472">Membrane</keyword>
<proteinExistence type="predicted"/>
<name>A0A8J9VHE6_BRALA</name>
<reference evidence="4" key="1">
    <citation type="submission" date="2022-01" db="EMBL/GenBank/DDBJ databases">
        <authorList>
            <person name="Braso-Vives M."/>
        </authorList>
    </citation>
    <scope>NUCLEOTIDE SEQUENCE</scope>
</reference>
<feature type="region of interest" description="Disordered" evidence="1">
    <location>
        <begin position="210"/>
        <end position="235"/>
    </location>
</feature>
<keyword evidence="2" id="KW-1133">Transmembrane helix</keyword>
<dbReference type="OrthoDB" id="10012949at2759"/>
<organism evidence="4 5">
    <name type="scientific">Branchiostoma lanceolatum</name>
    <name type="common">Common lancelet</name>
    <name type="synonym">Amphioxus lanceolatum</name>
    <dbReference type="NCBI Taxonomy" id="7740"/>
    <lineage>
        <taxon>Eukaryota</taxon>
        <taxon>Metazoa</taxon>
        <taxon>Chordata</taxon>
        <taxon>Cephalochordata</taxon>
        <taxon>Leptocardii</taxon>
        <taxon>Amphioxiformes</taxon>
        <taxon>Branchiostomatidae</taxon>
        <taxon>Branchiostoma</taxon>
    </lineage>
</organism>
<feature type="signal peptide" evidence="3">
    <location>
        <begin position="1"/>
        <end position="25"/>
    </location>
</feature>
<dbReference type="EMBL" id="OV696696">
    <property type="protein sequence ID" value="CAH1240377.1"/>
    <property type="molecule type" value="Genomic_DNA"/>
</dbReference>
<keyword evidence="5" id="KW-1185">Reference proteome</keyword>
<gene>
    <name evidence="4" type="primary">Hypp5999</name>
    <name evidence="4" type="ORF">BLAG_LOCUS4356</name>
</gene>
<sequence length="235" mass="26138">MTIGAAKKVFTLALIIVILLKLTSADPGMCVCHVGFKDTGTHIPTRLSPRGRSKVNHVSPSVIWSSHTPIATKSIRQDGQNKGETEDSVASKPPGTPAGIVPYKGMLLRTADCSDPDMETPVKVFDIFADMWQLIALAAMVCLAVSLIVTFVLCVLLFRMRVTKELERDLHDRQPMKLDLGDNTSYVSFNSPDEDMPDDLPIKIVIQDTEMEEREERNEPRPNMSTFKIRKMTPV</sequence>